<evidence type="ECO:0000313" key="2">
    <source>
        <dbReference type="Proteomes" id="UP000054995"/>
    </source>
</evidence>
<proteinExistence type="predicted"/>
<keyword evidence="2" id="KW-1185">Reference proteome</keyword>
<organism evidence="1 2">
    <name type="scientific">Trichinella pseudospiralis</name>
    <name type="common">Parasitic roundworm</name>
    <dbReference type="NCBI Taxonomy" id="6337"/>
    <lineage>
        <taxon>Eukaryota</taxon>
        <taxon>Metazoa</taxon>
        <taxon>Ecdysozoa</taxon>
        <taxon>Nematoda</taxon>
        <taxon>Enoplea</taxon>
        <taxon>Dorylaimia</taxon>
        <taxon>Trichinellida</taxon>
        <taxon>Trichinellidae</taxon>
        <taxon>Trichinella</taxon>
    </lineage>
</organism>
<sequence length="87" mass="10101">MNPTQLKGGSKRDVEIINESSHQYHCDEAEKQNKVALGSNSTLQNYAFKSYTEERIVKLIAFKFVTIYEVQMRSFIIFIIIQRLSPD</sequence>
<comment type="caution">
    <text evidence="1">The sequence shown here is derived from an EMBL/GenBank/DDBJ whole genome shotgun (WGS) entry which is preliminary data.</text>
</comment>
<dbReference type="OrthoDB" id="10455518at2759"/>
<evidence type="ECO:0000313" key="1">
    <source>
        <dbReference type="EMBL" id="KRY84978.1"/>
    </source>
</evidence>
<name>A0A0V1FG99_TRIPS</name>
<dbReference type="Proteomes" id="UP000054995">
    <property type="component" value="Unassembled WGS sequence"/>
</dbReference>
<accession>A0A0V1FG99</accession>
<reference evidence="1 2" key="1">
    <citation type="submission" date="2015-01" db="EMBL/GenBank/DDBJ databases">
        <title>Evolution of Trichinella species and genotypes.</title>
        <authorList>
            <person name="Korhonen P.K."/>
            <person name="Edoardo P."/>
            <person name="Giuseppe L.R."/>
            <person name="Gasser R.B."/>
        </authorList>
    </citation>
    <scope>NUCLEOTIDE SEQUENCE [LARGE SCALE GENOMIC DNA]</scope>
    <source>
        <strain evidence="1">ISS470</strain>
    </source>
</reference>
<protein>
    <submittedName>
        <fullName evidence="1">Uncharacterized protein</fullName>
    </submittedName>
</protein>
<dbReference type="EMBL" id="JYDT01000101">
    <property type="protein sequence ID" value="KRY84978.1"/>
    <property type="molecule type" value="Genomic_DNA"/>
</dbReference>
<gene>
    <name evidence="1" type="ORF">T4D_330</name>
</gene>